<dbReference type="Gene3D" id="3.40.1620.10">
    <property type="entry name" value="YefM-like domain"/>
    <property type="match status" value="1"/>
</dbReference>
<dbReference type="NCBIfam" id="NF008499">
    <property type="entry name" value="PRK11409.1"/>
    <property type="match status" value="1"/>
</dbReference>
<dbReference type="HOGENOM" id="CLU_155837_1_0_6"/>
<accession>S3IIR6</accession>
<dbReference type="Proteomes" id="UP000014585">
    <property type="component" value="Unassembled WGS sequence"/>
</dbReference>
<organism evidence="3 4">
    <name type="scientific">Cedecea davisae DSM 4568</name>
    <dbReference type="NCBI Taxonomy" id="566551"/>
    <lineage>
        <taxon>Bacteria</taxon>
        <taxon>Pseudomonadati</taxon>
        <taxon>Pseudomonadota</taxon>
        <taxon>Gammaproteobacteria</taxon>
        <taxon>Enterobacterales</taxon>
        <taxon>Enterobacteriaceae</taxon>
        <taxon>Cedecea</taxon>
    </lineage>
</organism>
<comment type="caution">
    <text evidence="3">The sequence shown here is derived from an EMBL/GenBank/DDBJ whole genome shotgun (WGS) entry which is preliminary data.</text>
</comment>
<evidence type="ECO:0000313" key="3">
    <source>
        <dbReference type="EMBL" id="EPF12965.1"/>
    </source>
</evidence>
<dbReference type="PATRIC" id="fig|566551.4.peg.4176"/>
<evidence type="ECO:0000256" key="2">
    <source>
        <dbReference type="RuleBase" id="RU362080"/>
    </source>
</evidence>
<sequence>MYSKLYNICIDYILVEILYIPGVSVRTITYSKARQELADTMQNAIDDRAPVLITRQNGGNCVLLSEEQYNSLEETAYLMRSPANAARLNQAIEDINNDRYTERDLIE</sequence>
<reference evidence="3 4" key="1">
    <citation type="submission" date="2013-04" db="EMBL/GenBank/DDBJ databases">
        <authorList>
            <person name="Weinstock G."/>
            <person name="Sodergren E."/>
            <person name="Lobos E.A."/>
            <person name="Fulton L."/>
            <person name="Fulton R."/>
            <person name="Courtney L."/>
            <person name="Fronick C."/>
            <person name="O'Laughlin M."/>
            <person name="Godfrey J."/>
            <person name="Wilson R.M."/>
            <person name="Miner T."/>
            <person name="Farmer C."/>
            <person name="Delehaunty K."/>
            <person name="Cordes M."/>
            <person name="Minx P."/>
            <person name="Tomlinson C."/>
            <person name="Chen J."/>
            <person name="Wollam A."/>
            <person name="Pepin K.H."/>
            <person name="Palsikar V.B."/>
            <person name="Zhang X."/>
            <person name="Suruliraj S."/>
            <person name="Perna N.T."/>
            <person name="Plunkett G."/>
            <person name="Warren W."/>
            <person name="Mitreva M."/>
            <person name="Mardis E.R."/>
            <person name="Wilson R.K."/>
        </authorList>
    </citation>
    <scope>NUCLEOTIDE SEQUENCE [LARGE SCALE GENOMIC DNA]</scope>
    <source>
        <strain evidence="3 4">DSM 4568</strain>
    </source>
</reference>
<gene>
    <name evidence="3" type="ORF">HMPREF0201_04568</name>
</gene>
<dbReference type="PANTHER" id="PTHR33713">
    <property type="entry name" value="ANTITOXIN YAFN-RELATED"/>
    <property type="match status" value="1"/>
</dbReference>
<evidence type="ECO:0000313" key="4">
    <source>
        <dbReference type="Proteomes" id="UP000014585"/>
    </source>
</evidence>
<name>S3IIR6_9ENTR</name>
<dbReference type="NCBIfam" id="TIGR01552">
    <property type="entry name" value="phd_fam"/>
    <property type="match status" value="1"/>
</dbReference>
<dbReference type="InterPro" id="IPR006442">
    <property type="entry name" value="Antitoxin_Phd/YefM"/>
</dbReference>
<comment type="function">
    <text evidence="2">Antitoxin component of a type II toxin-antitoxin (TA) system.</text>
</comment>
<dbReference type="Gene3D" id="1.10.1220.170">
    <property type="match status" value="1"/>
</dbReference>
<dbReference type="AlphaFoldDB" id="S3IIR6"/>
<dbReference type="Pfam" id="PF02604">
    <property type="entry name" value="PhdYeFM_antitox"/>
    <property type="match status" value="1"/>
</dbReference>
<dbReference type="SUPFAM" id="SSF143120">
    <property type="entry name" value="YefM-like"/>
    <property type="match status" value="1"/>
</dbReference>
<dbReference type="PANTHER" id="PTHR33713:SF6">
    <property type="entry name" value="ANTITOXIN YEFM"/>
    <property type="match status" value="1"/>
</dbReference>
<proteinExistence type="inferred from homology"/>
<evidence type="ECO:0000256" key="1">
    <source>
        <dbReference type="ARBA" id="ARBA00009981"/>
    </source>
</evidence>
<dbReference type="EMBL" id="ATDT01000038">
    <property type="protein sequence ID" value="EPF12965.1"/>
    <property type="molecule type" value="Genomic_DNA"/>
</dbReference>
<dbReference type="STRING" id="566551.HMPREF0201_04568"/>
<comment type="similarity">
    <text evidence="1 2">Belongs to the phD/YefM antitoxin family.</text>
</comment>
<dbReference type="InterPro" id="IPR051405">
    <property type="entry name" value="phD/YefM_antitoxin"/>
</dbReference>
<protein>
    <recommendedName>
        <fullName evidence="2">Antitoxin</fullName>
    </recommendedName>
</protein>
<dbReference type="InterPro" id="IPR036165">
    <property type="entry name" value="YefM-like_sf"/>
</dbReference>